<feature type="compositionally biased region" description="Low complexity" evidence="1">
    <location>
        <begin position="14"/>
        <end position="30"/>
    </location>
</feature>
<protein>
    <submittedName>
        <fullName evidence="2">Uncharacterized protein</fullName>
    </submittedName>
</protein>
<evidence type="ECO:0000256" key="1">
    <source>
        <dbReference type="SAM" id="MobiDB-lite"/>
    </source>
</evidence>
<name>A0A1Y2C5M7_9FUNG</name>
<gene>
    <name evidence="2" type="ORF">BCR33DRAFT_308376</name>
</gene>
<dbReference type="Proteomes" id="UP000193642">
    <property type="component" value="Unassembled WGS sequence"/>
</dbReference>
<comment type="caution">
    <text evidence="2">The sequence shown here is derived from an EMBL/GenBank/DDBJ whole genome shotgun (WGS) entry which is preliminary data.</text>
</comment>
<feature type="compositionally biased region" description="Low complexity" evidence="1">
    <location>
        <begin position="71"/>
        <end position="82"/>
    </location>
</feature>
<feature type="compositionally biased region" description="Polar residues" evidence="1">
    <location>
        <begin position="49"/>
        <end position="67"/>
    </location>
</feature>
<evidence type="ECO:0000313" key="2">
    <source>
        <dbReference type="EMBL" id="ORY42339.1"/>
    </source>
</evidence>
<accession>A0A1Y2C5M7</accession>
<reference evidence="2 3" key="1">
    <citation type="submission" date="2016-07" db="EMBL/GenBank/DDBJ databases">
        <title>Pervasive Adenine N6-methylation of Active Genes in Fungi.</title>
        <authorList>
            <consortium name="DOE Joint Genome Institute"/>
            <person name="Mondo S.J."/>
            <person name="Dannebaum R.O."/>
            <person name="Kuo R.C."/>
            <person name="Labutti K."/>
            <person name="Haridas S."/>
            <person name="Kuo A."/>
            <person name="Salamov A."/>
            <person name="Ahrendt S.R."/>
            <person name="Lipzen A."/>
            <person name="Sullivan W."/>
            <person name="Andreopoulos W.B."/>
            <person name="Clum A."/>
            <person name="Lindquist E."/>
            <person name="Daum C."/>
            <person name="Ramamoorthy G.K."/>
            <person name="Gryganskyi A."/>
            <person name="Culley D."/>
            <person name="Magnuson J.K."/>
            <person name="James T.Y."/>
            <person name="O'Malley M.A."/>
            <person name="Stajich J.E."/>
            <person name="Spatafora J.W."/>
            <person name="Visel A."/>
            <person name="Grigoriev I.V."/>
        </authorList>
    </citation>
    <scope>NUCLEOTIDE SEQUENCE [LARGE SCALE GENOMIC DNA]</scope>
    <source>
        <strain evidence="2 3">JEL800</strain>
    </source>
</reference>
<dbReference type="OrthoDB" id="1923159at2759"/>
<evidence type="ECO:0000313" key="3">
    <source>
        <dbReference type="Proteomes" id="UP000193642"/>
    </source>
</evidence>
<feature type="region of interest" description="Disordered" evidence="1">
    <location>
        <begin position="1"/>
        <end position="84"/>
    </location>
</feature>
<dbReference type="EMBL" id="MCGO01000029">
    <property type="protein sequence ID" value="ORY42339.1"/>
    <property type="molecule type" value="Genomic_DNA"/>
</dbReference>
<dbReference type="AlphaFoldDB" id="A0A1Y2C5M7"/>
<proteinExistence type="predicted"/>
<keyword evidence="3" id="KW-1185">Reference proteome</keyword>
<organism evidence="2 3">
    <name type="scientific">Rhizoclosmatium globosum</name>
    <dbReference type="NCBI Taxonomy" id="329046"/>
    <lineage>
        <taxon>Eukaryota</taxon>
        <taxon>Fungi</taxon>
        <taxon>Fungi incertae sedis</taxon>
        <taxon>Chytridiomycota</taxon>
        <taxon>Chytridiomycota incertae sedis</taxon>
        <taxon>Chytridiomycetes</taxon>
        <taxon>Chytridiales</taxon>
        <taxon>Chytriomycetaceae</taxon>
        <taxon>Rhizoclosmatium</taxon>
    </lineage>
</organism>
<sequence>MDLIVEKKKKVKKSAVATPTVTASEVAAPPLLQQQSSSVMNGPPGLVPTKSQTEVGPSVSPNVNLTSAKPAASNVSSATSSVPDEDRVLGSKALNADGTDELVPNLIRRGPPNSAFAVARAAASSRKEAAKKGGVSLYMYNLGYILNPTYNGLFDPFSSDPMALIRGGGFASDEFGAAAAANRFNRIIGEDEEKVIEKPVSLITLTFPWTKPSISGICTREMLFLSLEFQMLKAVGWTLVLQTRCQISEQLLAVSGRNHLNNSFCESKF</sequence>